<evidence type="ECO:0000256" key="8">
    <source>
        <dbReference type="PROSITE-ProRule" id="PRU00552"/>
    </source>
</evidence>
<dbReference type="InterPro" id="IPR014014">
    <property type="entry name" value="RNA_helicase_DEAD_Q_motif"/>
</dbReference>
<dbReference type="Gene3D" id="3.40.50.300">
    <property type="entry name" value="P-loop containing nucleotide triphosphate hydrolases"/>
    <property type="match status" value="2"/>
</dbReference>
<dbReference type="InterPro" id="IPR050079">
    <property type="entry name" value="DEAD_box_RNA_helicase"/>
</dbReference>
<dbReference type="GO" id="GO:0004386">
    <property type="term" value="F:helicase activity"/>
    <property type="evidence" value="ECO:0007669"/>
    <property type="project" value="UniProtKB-KW"/>
</dbReference>
<feature type="domain" description="Helicase C-terminal" evidence="12">
    <location>
        <begin position="241"/>
        <end position="388"/>
    </location>
</feature>
<evidence type="ECO:0000256" key="9">
    <source>
        <dbReference type="RuleBase" id="RU000492"/>
    </source>
</evidence>
<keyword evidence="6" id="KW-0694">RNA-binding</keyword>
<evidence type="ECO:0000256" key="10">
    <source>
        <dbReference type="SAM" id="MobiDB-lite"/>
    </source>
</evidence>
<dbReference type="Proteomes" id="UP000830055">
    <property type="component" value="Chromosome"/>
</dbReference>
<evidence type="ECO:0000256" key="2">
    <source>
        <dbReference type="ARBA" id="ARBA00022741"/>
    </source>
</evidence>
<evidence type="ECO:0000256" key="7">
    <source>
        <dbReference type="ARBA" id="ARBA00038437"/>
    </source>
</evidence>
<comment type="similarity">
    <text evidence="7 9">Belongs to the DEAD box helicase family.</text>
</comment>
<dbReference type="EMBL" id="AP025516">
    <property type="protein sequence ID" value="BDD88991.1"/>
    <property type="molecule type" value="Genomic_DNA"/>
</dbReference>
<feature type="domain" description="Helicase ATP-binding" evidence="11">
    <location>
        <begin position="39"/>
        <end position="217"/>
    </location>
</feature>
<dbReference type="InterPro" id="IPR014001">
    <property type="entry name" value="Helicase_ATP-bd"/>
</dbReference>
<organism evidence="14 15">
    <name type="scientific">Desulfofustis limnaeus</name>
    <dbReference type="NCBI Taxonomy" id="2740163"/>
    <lineage>
        <taxon>Bacteria</taxon>
        <taxon>Pseudomonadati</taxon>
        <taxon>Thermodesulfobacteriota</taxon>
        <taxon>Desulfobulbia</taxon>
        <taxon>Desulfobulbales</taxon>
        <taxon>Desulfocapsaceae</taxon>
        <taxon>Desulfofustis</taxon>
    </lineage>
</organism>
<dbReference type="InterPro" id="IPR044742">
    <property type="entry name" value="DEAD/DEAH_RhlB"/>
</dbReference>
<keyword evidence="4 9" id="KW-0347">Helicase</keyword>
<dbReference type="SMART" id="SM00487">
    <property type="entry name" value="DEXDc"/>
    <property type="match status" value="1"/>
</dbReference>
<dbReference type="InterPro" id="IPR000629">
    <property type="entry name" value="RNA-helicase_DEAD-box_CS"/>
</dbReference>
<feature type="compositionally biased region" description="Basic residues" evidence="10">
    <location>
        <begin position="400"/>
        <end position="415"/>
    </location>
</feature>
<keyword evidence="15" id="KW-1185">Reference proteome</keyword>
<dbReference type="SMART" id="SM00490">
    <property type="entry name" value="HELICc"/>
    <property type="match status" value="1"/>
</dbReference>
<protein>
    <submittedName>
        <fullName evidence="14">ATP-dependent RNA helicase RhlB</fullName>
    </submittedName>
</protein>
<keyword evidence="3 9" id="KW-0378">Hydrolase</keyword>
<reference evidence="14 15" key="1">
    <citation type="submission" date="2022-01" db="EMBL/GenBank/DDBJ databases">
        <title>Desulfofustis limnae sp. nov., a novel mesophilic sulfate-reducing bacterium isolated from marsh soil.</title>
        <authorList>
            <person name="Watanabe M."/>
            <person name="Takahashi A."/>
            <person name="Kojima H."/>
            <person name="Fukui M."/>
        </authorList>
    </citation>
    <scope>NUCLEOTIDE SEQUENCE [LARGE SCALE GENOMIC DNA]</scope>
    <source>
        <strain evidence="14 15">PPLL</strain>
    </source>
</reference>
<dbReference type="InterPro" id="IPR027417">
    <property type="entry name" value="P-loop_NTPase"/>
</dbReference>
<keyword evidence="2 9" id="KW-0547">Nucleotide-binding</keyword>
<evidence type="ECO:0000256" key="5">
    <source>
        <dbReference type="ARBA" id="ARBA00022840"/>
    </source>
</evidence>
<feature type="short sequence motif" description="Q motif" evidence="8">
    <location>
        <begin position="8"/>
        <end position="36"/>
    </location>
</feature>
<dbReference type="PROSITE" id="PS51195">
    <property type="entry name" value="Q_MOTIF"/>
    <property type="match status" value="1"/>
</dbReference>
<dbReference type="Pfam" id="PF00270">
    <property type="entry name" value="DEAD"/>
    <property type="match status" value="1"/>
</dbReference>
<dbReference type="PROSITE" id="PS00039">
    <property type="entry name" value="DEAD_ATP_HELICASE"/>
    <property type="match status" value="1"/>
</dbReference>
<dbReference type="PROSITE" id="PS51194">
    <property type="entry name" value="HELICASE_CTER"/>
    <property type="match status" value="1"/>
</dbReference>
<dbReference type="CDD" id="cd18787">
    <property type="entry name" value="SF2_C_DEAD"/>
    <property type="match status" value="1"/>
</dbReference>
<dbReference type="PANTHER" id="PTHR47959:SF10">
    <property type="entry name" value="ATP-DEPENDENT RNA HELICASE RHLB"/>
    <property type="match status" value="1"/>
</dbReference>
<evidence type="ECO:0000256" key="4">
    <source>
        <dbReference type="ARBA" id="ARBA00022806"/>
    </source>
</evidence>
<evidence type="ECO:0000313" key="15">
    <source>
        <dbReference type="Proteomes" id="UP000830055"/>
    </source>
</evidence>
<dbReference type="InterPro" id="IPR023554">
    <property type="entry name" value="RNA_helicase_ATP-dep_RhlB"/>
</dbReference>
<dbReference type="HAMAP" id="MF_00661">
    <property type="entry name" value="DEAD_helicase_RhlB"/>
    <property type="match status" value="1"/>
</dbReference>
<feature type="domain" description="DEAD-box RNA helicase Q" evidence="13">
    <location>
        <begin position="8"/>
        <end position="36"/>
    </location>
</feature>
<keyword evidence="1" id="KW-0963">Cytoplasm</keyword>
<evidence type="ECO:0000256" key="6">
    <source>
        <dbReference type="ARBA" id="ARBA00022884"/>
    </source>
</evidence>
<dbReference type="SUPFAM" id="SSF52540">
    <property type="entry name" value="P-loop containing nucleoside triphosphate hydrolases"/>
    <property type="match status" value="1"/>
</dbReference>
<dbReference type="PROSITE" id="PS51192">
    <property type="entry name" value="HELICASE_ATP_BIND_1"/>
    <property type="match status" value="1"/>
</dbReference>
<dbReference type="InterPro" id="IPR001650">
    <property type="entry name" value="Helicase_C-like"/>
</dbReference>
<dbReference type="PANTHER" id="PTHR47959">
    <property type="entry name" value="ATP-DEPENDENT RNA HELICASE RHLE-RELATED"/>
    <property type="match status" value="1"/>
</dbReference>
<evidence type="ECO:0000256" key="1">
    <source>
        <dbReference type="ARBA" id="ARBA00022490"/>
    </source>
</evidence>
<feature type="region of interest" description="Disordered" evidence="10">
    <location>
        <begin position="384"/>
        <end position="422"/>
    </location>
</feature>
<keyword evidence="5 9" id="KW-0067">ATP-binding</keyword>
<sequence length="422" mass="47000">MDPLPGKTRFHDFSIDRRVMQGIADQEFRYCTPIQEQGLPIVLNGRDLIGRAQTGTGKTAVFLIGIFCRLLQDQERPPPGHPRALIIAPTRELVLQIVKDGRTLGAHTPLKMVAVYGGSDVKTQGEALRQQRFDVVAATPGRLLDYLRRGVLALDRCTTLVLDEADRMLDMGFLPDVRRILAHLPGSEKRQTLLFSATISDDVRRLADRWCHRPVYQEAGEQSVSVEKIEQRVYLTTSEEKFTLLYNLIKGRDHGRILIFENMKSDAAALAARLRTYGIDNLLLTGDVPQTKRLSRLEAFRAGGDRIMVATDVAGRGIHVDDIVYVVNYTLPDEPENYVHRIGRTGRAGAAGVAVSFACERGAFAIPDIEAFIGRPLPCTEPEVDMLAPLPEPSMAEKKGSRRSNRPRSGRKNRQSRPGSSR</sequence>
<gene>
    <name evidence="14" type="primary">rhlB</name>
    <name evidence="14" type="ORF">DPPLL_33560</name>
</gene>
<evidence type="ECO:0000259" key="11">
    <source>
        <dbReference type="PROSITE" id="PS51192"/>
    </source>
</evidence>
<evidence type="ECO:0000256" key="3">
    <source>
        <dbReference type="ARBA" id="ARBA00022801"/>
    </source>
</evidence>
<evidence type="ECO:0000313" key="14">
    <source>
        <dbReference type="EMBL" id="BDD88991.1"/>
    </source>
</evidence>
<dbReference type="CDD" id="cd00268">
    <property type="entry name" value="DEADc"/>
    <property type="match status" value="1"/>
</dbReference>
<proteinExistence type="inferred from homology"/>
<accession>A0ABM7WDF9</accession>
<dbReference type="Pfam" id="PF00271">
    <property type="entry name" value="Helicase_C"/>
    <property type="match status" value="1"/>
</dbReference>
<evidence type="ECO:0000259" key="13">
    <source>
        <dbReference type="PROSITE" id="PS51195"/>
    </source>
</evidence>
<dbReference type="InterPro" id="IPR011545">
    <property type="entry name" value="DEAD/DEAH_box_helicase_dom"/>
</dbReference>
<evidence type="ECO:0000259" key="12">
    <source>
        <dbReference type="PROSITE" id="PS51194"/>
    </source>
</evidence>
<name>A0ABM7WDF9_9BACT</name>